<dbReference type="PROSITE" id="PS51257">
    <property type="entry name" value="PROKAR_LIPOPROTEIN"/>
    <property type="match status" value="1"/>
</dbReference>
<reference evidence="3 4" key="1">
    <citation type="submission" date="2019-06" db="EMBL/GenBank/DDBJ databases">
        <title>Sequencing the genomes of 1000 actinobacteria strains.</title>
        <authorList>
            <person name="Klenk H.-P."/>
        </authorList>
    </citation>
    <scope>NUCLEOTIDE SEQUENCE [LARGE SCALE GENOMIC DNA]</scope>
    <source>
        <strain evidence="3 4">DSM 20427</strain>
    </source>
</reference>
<evidence type="ECO:0000313" key="4">
    <source>
        <dbReference type="Proteomes" id="UP000319804"/>
    </source>
</evidence>
<feature type="region of interest" description="Disordered" evidence="1">
    <location>
        <begin position="29"/>
        <end position="59"/>
    </location>
</feature>
<protein>
    <recommendedName>
        <fullName evidence="5">Lipoprotein</fullName>
    </recommendedName>
</protein>
<dbReference type="OrthoDB" id="5081313at2"/>
<evidence type="ECO:0000256" key="1">
    <source>
        <dbReference type="SAM" id="MobiDB-lite"/>
    </source>
</evidence>
<organism evidence="3 4">
    <name type="scientific">Microbacterium lacticum</name>
    <dbReference type="NCBI Taxonomy" id="33885"/>
    <lineage>
        <taxon>Bacteria</taxon>
        <taxon>Bacillati</taxon>
        <taxon>Actinomycetota</taxon>
        <taxon>Actinomycetes</taxon>
        <taxon>Micrococcales</taxon>
        <taxon>Microbacteriaceae</taxon>
        <taxon>Microbacterium</taxon>
    </lineage>
</organism>
<proteinExistence type="predicted"/>
<dbReference type="EMBL" id="VFPS01000003">
    <property type="protein sequence ID" value="TQM98232.1"/>
    <property type="molecule type" value="Genomic_DNA"/>
</dbReference>
<evidence type="ECO:0000313" key="3">
    <source>
        <dbReference type="EMBL" id="TQM98232.1"/>
    </source>
</evidence>
<feature type="signal peptide" evidence="2">
    <location>
        <begin position="1"/>
        <end position="24"/>
    </location>
</feature>
<comment type="caution">
    <text evidence="3">The sequence shown here is derived from an EMBL/GenBank/DDBJ whole genome shotgun (WGS) entry which is preliminary data.</text>
</comment>
<dbReference type="Proteomes" id="UP000319804">
    <property type="component" value="Unassembled WGS sequence"/>
</dbReference>
<gene>
    <name evidence="3" type="ORF">FHX68_2271</name>
</gene>
<dbReference type="AlphaFoldDB" id="A0A543KT38"/>
<feature type="chain" id="PRO_5039341943" description="Lipoprotein" evidence="2">
    <location>
        <begin position="25"/>
        <end position="215"/>
    </location>
</feature>
<name>A0A543KT38_9MICO</name>
<sequence length="215" mass="20690">MTRRTITPAVTAVFAAALALSLSACVPEGAQPSPSASTGSASATPSASASASTAPSASASPSADASACLAGDWTMDQGALEAYYSDVNALLDGAGIAFTPEGSAALTLTPEGTFAWTPDVQVNAEVAGTTIVISVGGTANGTYTATGDRITATSPVSDGLVVSASIDGAETDPGEVAQQVAGAPLTDASYTCAGDTLTLGSSIAGGTATAVLHRG</sequence>
<evidence type="ECO:0008006" key="5">
    <source>
        <dbReference type="Google" id="ProtNLM"/>
    </source>
</evidence>
<feature type="compositionally biased region" description="Low complexity" evidence="1">
    <location>
        <begin position="32"/>
        <end position="59"/>
    </location>
</feature>
<keyword evidence="4" id="KW-1185">Reference proteome</keyword>
<dbReference type="RefSeq" id="WP_141381092.1">
    <property type="nucleotide sequence ID" value="NZ_BJNA01000047.1"/>
</dbReference>
<evidence type="ECO:0000256" key="2">
    <source>
        <dbReference type="SAM" id="SignalP"/>
    </source>
</evidence>
<keyword evidence="2" id="KW-0732">Signal</keyword>
<accession>A0A543KT38</accession>